<dbReference type="EMBL" id="JACHJO010000004">
    <property type="protein sequence ID" value="MBB6119684.1"/>
    <property type="molecule type" value="Genomic_DNA"/>
</dbReference>
<dbReference type="AlphaFoldDB" id="A0A841INL8"/>
<evidence type="ECO:0000313" key="1">
    <source>
        <dbReference type="EMBL" id="MBB6119684.1"/>
    </source>
</evidence>
<comment type="caution">
    <text evidence="1">The sequence shown here is derived from an EMBL/GenBank/DDBJ whole genome shotgun (WGS) entry which is preliminary data.</text>
</comment>
<evidence type="ECO:0000313" key="2">
    <source>
        <dbReference type="Proteomes" id="UP000536604"/>
    </source>
</evidence>
<name>A0A841INL8_9ACTN</name>
<reference evidence="1 2" key="1">
    <citation type="submission" date="2020-08" db="EMBL/GenBank/DDBJ databases">
        <title>Genomic Encyclopedia of Type Strains, Phase III (KMG-III): the genomes of soil and plant-associated and newly described type strains.</title>
        <authorList>
            <person name="Whitman W."/>
        </authorList>
    </citation>
    <scope>NUCLEOTIDE SEQUENCE [LARGE SCALE GENOMIC DNA]</scope>
    <source>
        <strain evidence="1 2">CECT 8712</strain>
    </source>
</reference>
<gene>
    <name evidence="1" type="ORF">FHS13_001633</name>
</gene>
<protein>
    <submittedName>
        <fullName evidence="1">Uncharacterized protein</fullName>
    </submittedName>
</protein>
<proteinExistence type="predicted"/>
<sequence length="107" mass="12322">MKSWFRTYDEDEGLWRYFETDGEGWAVRQVEIREADSVPVTAASLKEVLRLRDHGGLGAMNRYERRYGVLAEGGLDGWQEQPQADGISAEEFDRLWDRARRALGPSD</sequence>
<keyword evidence="2" id="KW-1185">Reference proteome</keyword>
<dbReference type="Proteomes" id="UP000536604">
    <property type="component" value="Unassembled WGS sequence"/>
</dbReference>
<accession>A0A841INL8</accession>
<dbReference type="RefSeq" id="WP_184289981.1">
    <property type="nucleotide sequence ID" value="NZ_JACHJO010000004.1"/>
</dbReference>
<organism evidence="1 2">
    <name type="scientific">Nocardiopsis algeriensis</name>
    <dbReference type="NCBI Taxonomy" id="1478215"/>
    <lineage>
        <taxon>Bacteria</taxon>
        <taxon>Bacillati</taxon>
        <taxon>Actinomycetota</taxon>
        <taxon>Actinomycetes</taxon>
        <taxon>Streptosporangiales</taxon>
        <taxon>Nocardiopsidaceae</taxon>
        <taxon>Nocardiopsis</taxon>
    </lineage>
</organism>